<protein>
    <submittedName>
        <fullName evidence="3">Uncharacterized protein LOC108743251</fullName>
    </submittedName>
</protein>
<feature type="compositionally biased region" description="Basic and acidic residues" evidence="1">
    <location>
        <begin position="288"/>
        <end position="298"/>
    </location>
</feature>
<feature type="compositionally biased region" description="Low complexity" evidence="1">
    <location>
        <begin position="256"/>
        <end position="269"/>
    </location>
</feature>
<dbReference type="GeneID" id="108743251"/>
<dbReference type="AlphaFoldDB" id="A0A1W4XN79"/>
<evidence type="ECO:0000313" key="3">
    <source>
        <dbReference type="RefSeq" id="XP_018334237.1"/>
    </source>
</evidence>
<proteinExistence type="predicted"/>
<dbReference type="Proteomes" id="UP000192223">
    <property type="component" value="Unplaced"/>
</dbReference>
<name>A0A1W4XN79_AGRPL</name>
<feature type="region of interest" description="Disordered" evidence="1">
    <location>
        <begin position="248"/>
        <end position="269"/>
    </location>
</feature>
<accession>A0A1W4XN79</accession>
<evidence type="ECO:0000256" key="1">
    <source>
        <dbReference type="SAM" id="MobiDB-lite"/>
    </source>
</evidence>
<feature type="region of interest" description="Disordered" evidence="1">
    <location>
        <begin position="288"/>
        <end position="318"/>
    </location>
</feature>
<keyword evidence="2" id="KW-1185">Reference proteome</keyword>
<reference evidence="3" key="1">
    <citation type="submission" date="2025-08" db="UniProtKB">
        <authorList>
            <consortium name="RefSeq"/>
        </authorList>
    </citation>
    <scope>IDENTIFICATION</scope>
    <source>
        <tissue evidence="3">Entire body</tissue>
    </source>
</reference>
<evidence type="ECO:0000313" key="2">
    <source>
        <dbReference type="Proteomes" id="UP000192223"/>
    </source>
</evidence>
<dbReference type="InParanoid" id="A0A1W4XN79"/>
<sequence length="433" mass="48346">MLLTTEKKSISNNRKTDCGGNKSFFTPCKRVGLSRNVTYTSKKITASSCSSSPYNTVVAASEDTSYKLEKNKCNKSLGLTRKSGVKYGLNVSPTLETSFNSSDGTENVTINNFNLNVSATATNAFSSSMTQLCESSKLKKRFSEQISTNGQDIQEEALTNIEEEILQKLTKKEEANSGTVNSLIHNKSETLKETAIENIGQIISDKNVYKKEKESSKMYAKKEKRKIASKSTRKSLSRFFSSKASSLTSDSEDDFISSGSLSQKSSNSQRSSIGNLLQCSLTIERSDVENSKNKKQEQNCEIVKSRPQKRRNSIGSSDGEECASILKKKRSKSIFSNTCHDYLKELNENVCAKKQHIKEKERILAELRLVETYKKLHDIDKLENSIEIWRKGFKEAFTDLHCELKVDCADGSTSALLNKIVIPESIKKSCSFK</sequence>
<dbReference type="RefSeq" id="XP_018334237.1">
    <property type="nucleotide sequence ID" value="XM_018478735.2"/>
</dbReference>
<organism evidence="2 3">
    <name type="scientific">Agrilus planipennis</name>
    <name type="common">Emerald ash borer</name>
    <name type="synonym">Agrilus marcopoli</name>
    <dbReference type="NCBI Taxonomy" id="224129"/>
    <lineage>
        <taxon>Eukaryota</taxon>
        <taxon>Metazoa</taxon>
        <taxon>Ecdysozoa</taxon>
        <taxon>Arthropoda</taxon>
        <taxon>Hexapoda</taxon>
        <taxon>Insecta</taxon>
        <taxon>Pterygota</taxon>
        <taxon>Neoptera</taxon>
        <taxon>Endopterygota</taxon>
        <taxon>Coleoptera</taxon>
        <taxon>Polyphaga</taxon>
        <taxon>Elateriformia</taxon>
        <taxon>Buprestoidea</taxon>
        <taxon>Buprestidae</taxon>
        <taxon>Agrilinae</taxon>
        <taxon>Agrilus</taxon>
    </lineage>
</organism>
<dbReference type="KEGG" id="apln:108743251"/>
<gene>
    <name evidence="3" type="primary">LOC108743251</name>
</gene>